<protein>
    <submittedName>
        <fullName evidence="5">Integrase</fullName>
    </submittedName>
</protein>
<dbReference type="Proteomes" id="UP000214720">
    <property type="component" value="Unassembled WGS sequence"/>
</dbReference>
<evidence type="ECO:0000256" key="2">
    <source>
        <dbReference type="ARBA" id="ARBA00022908"/>
    </source>
</evidence>
<dbReference type="InterPro" id="IPR002104">
    <property type="entry name" value="Integrase_catalytic"/>
</dbReference>
<dbReference type="InterPro" id="IPR013762">
    <property type="entry name" value="Integrase-like_cat_sf"/>
</dbReference>
<comment type="similarity">
    <text evidence="1">Belongs to the 'phage' integrase family.</text>
</comment>
<dbReference type="GO" id="GO:0015074">
    <property type="term" value="P:DNA integration"/>
    <property type="evidence" value="ECO:0007669"/>
    <property type="project" value="UniProtKB-KW"/>
</dbReference>
<keyword evidence="3" id="KW-0233">DNA recombination</keyword>
<reference evidence="6" key="1">
    <citation type="submission" date="2017-01" db="EMBL/GenBank/DDBJ databases">
        <title>Genome Analysis of Deinococcus marmoris KOPRI26562.</title>
        <authorList>
            <person name="Kim J.H."/>
            <person name="Oh H.-M."/>
        </authorList>
    </citation>
    <scope>NUCLEOTIDE SEQUENCE [LARGE SCALE GENOMIC DNA]</scope>
    <source>
        <strain evidence="6">PAMC 26633</strain>
    </source>
</reference>
<evidence type="ECO:0000313" key="5">
    <source>
        <dbReference type="EMBL" id="OXC75589.1"/>
    </source>
</evidence>
<evidence type="ECO:0000259" key="4">
    <source>
        <dbReference type="PROSITE" id="PS51898"/>
    </source>
</evidence>
<sequence length="139" mass="15775">MFTALSAISAAGQTPTALSAFAILMQMLRWADKRHPYCRMLIDSDLLGMEREDVIVGDYDPEEHEGTRVFDDAELREFARRLARSTLPVKAKLLMLIMVSTGKRIRETCMGEWASLNFETGEWTIPKEHAKNNRESIVG</sequence>
<dbReference type="GO" id="GO:0003677">
    <property type="term" value="F:DNA binding"/>
    <property type="evidence" value="ECO:0007669"/>
    <property type="project" value="InterPro"/>
</dbReference>
<keyword evidence="2" id="KW-0229">DNA integration</keyword>
<dbReference type="PANTHER" id="PTHR30629">
    <property type="entry name" value="PROPHAGE INTEGRASE"/>
    <property type="match status" value="1"/>
</dbReference>
<accession>A0A226WXJ6</accession>
<feature type="domain" description="Tyr recombinase" evidence="4">
    <location>
        <begin position="65"/>
        <end position="139"/>
    </location>
</feature>
<dbReference type="Gene3D" id="1.10.443.10">
    <property type="entry name" value="Intergrase catalytic core"/>
    <property type="match status" value="1"/>
</dbReference>
<gene>
    <name evidence="5" type="ORF">BSU04_25510</name>
</gene>
<dbReference type="AlphaFoldDB" id="A0A226WXJ6"/>
<dbReference type="SUPFAM" id="SSF56349">
    <property type="entry name" value="DNA breaking-rejoining enzymes"/>
    <property type="match status" value="1"/>
</dbReference>
<dbReference type="RefSeq" id="WP_089162951.1">
    <property type="nucleotide sequence ID" value="NZ_MTHB01000165.1"/>
</dbReference>
<evidence type="ECO:0000256" key="3">
    <source>
        <dbReference type="ARBA" id="ARBA00023172"/>
    </source>
</evidence>
<dbReference type="PROSITE" id="PS51898">
    <property type="entry name" value="TYR_RECOMBINASE"/>
    <property type="match status" value="1"/>
</dbReference>
<proteinExistence type="inferred from homology"/>
<organism evidence="5 6">
    <name type="scientific">Caballeronia sordidicola</name>
    <name type="common">Burkholderia sordidicola</name>
    <dbReference type="NCBI Taxonomy" id="196367"/>
    <lineage>
        <taxon>Bacteria</taxon>
        <taxon>Pseudomonadati</taxon>
        <taxon>Pseudomonadota</taxon>
        <taxon>Betaproteobacteria</taxon>
        <taxon>Burkholderiales</taxon>
        <taxon>Burkholderiaceae</taxon>
        <taxon>Caballeronia</taxon>
    </lineage>
</organism>
<name>A0A226WXJ6_CABSO</name>
<evidence type="ECO:0000313" key="6">
    <source>
        <dbReference type="Proteomes" id="UP000214720"/>
    </source>
</evidence>
<comment type="caution">
    <text evidence="5">The sequence shown here is derived from an EMBL/GenBank/DDBJ whole genome shotgun (WGS) entry which is preliminary data.</text>
</comment>
<dbReference type="PANTHER" id="PTHR30629:SF2">
    <property type="entry name" value="PROPHAGE INTEGRASE INTS-RELATED"/>
    <property type="match status" value="1"/>
</dbReference>
<dbReference type="GO" id="GO:0006310">
    <property type="term" value="P:DNA recombination"/>
    <property type="evidence" value="ECO:0007669"/>
    <property type="project" value="UniProtKB-KW"/>
</dbReference>
<dbReference type="Pfam" id="PF00589">
    <property type="entry name" value="Phage_integrase"/>
    <property type="match status" value="1"/>
</dbReference>
<dbReference type="InterPro" id="IPR050808">
    <property type="entry name" value="Phage_Integrase"/>
</dbReference>
<dbReference type="InterPro" id="IPR011010">
    <property type="entry name" value="DNA_brk_join_enz"/>
</dbReference>
<dbReference type="EMBL" id="MTHB01000165">
    <property type="protein sequence ID" value="OXC75589.1"/>
    <property type="molecule type" value="Genomic_DNA"/>
</dbReference>
<dbReference type="OrthoDB" id="9775880at2"/>
<evidence type="ECO:0000256" key="1">
    <source>
        <dbReference type="ARBA" id="ARBA00008857"/>
    </source>
</evidence>